<dbReference type="Pfam" id="PF13539">
    <property type="entry name" value="Peptidase_M15_4"/>
    <property type="match status" value="1"/>
</dbReference>
<reference evidence="2" key="1">
    <citation type="submission" date="2020-04" db="EMBL/GenBank/DDBJ databases">
        <authorList>
            <person name="Chiriac C."/>
            <person name="Salcher M."/>
            <person name="Ghai R."/>
            <person name="Kavagutti S V."/>
        </authorList>
    </citation>
    <scope>NUCLEOTIDE SEQUENCE</scope>
</reference>
<dbReference type="CDD" id="cd14845">
    <property type="entry name" value="L-Ala-D-Glu_peptidase_like"/>
    <property type="match status" value="1"/>
</dbReference>
<name>A0A6J5MZU2_9CAUD</name>
<accession>A0A6J5MZU2</accession>
<keyword evidence="2" id="KW-0121">Carboxypeptidase</keyword>
<gene>
    <name evidence="2" type="ORF">UFOVP602_3</name>
</gene>
<keyword evidence="2" id="KW-0645">Protease</keyword>
<feature type="domain" description="Peptidase M15C" evidence="1">
    <location>
        <begin position="61"/>
        <end position="122"/>
    </location>
</feature>
<dbReference type="EMBL" id="LR796591">
    <property type="protein sequence ID" value="CAB4152374.1"/>
    <property type="molecule type" value="Genomic_DNA"/>
</dbReference>
<dbReference type="GO" id="GO:0004180">
    <property type="term" value="F:carboxypeptidase activity"/>
    <property type="evidence" value="ECO:0007669"/>
    <property type="project" value="UniProtKB-KW"/>
</dbReference>
<proteinExistence type="predicted"/>
<dbReference type="Gene3D" id="3.30.1380.10">
    <property type="match status" value="1"/>
</dbReference>
<evidence type="ECO:0000313" key="2">
    <source>
        <dbReference type="EMBL" id="CAB4152374.1"/>
    </source>
</evidence>
<sequence>MINSRSLLDLDGDVQDLAHKFISHCDAVGIDLLVTSTYRDFACQAATYAQGRSTPGTIVTKAKAGQSWHNWRRALDVVPLRNGKPIWDVHEPIWAQIGLIGQEVGFEWAGSWRHFPEFPHFQHLDGRTLDDMLAKYPQGL</sequence>
<dbReference type="InterPro" id="IPR039561">
    <property type="entry name" value="Peptidase_M15C"/>
</dbReference>
<keyword evidence="2" id="KW-0378">Hydrolase</keyword>
<dbReference type="InterPro" id="IPR009045">
    <property type="entry name" value="Zn_M74/Hedgehog-like"/>
</dbReference>
<protein>
    <submittedName>
        <fullName evidence="2">D-alanyl-D-alanine carboxypeptidase</fullName>
    </submittedName>
</protein>
<dbReference type="SUPFAM" id="SSF55166">
    <property type="entry name" value="Hedgehog/DD-peptidase"/>
    <property type="match status" value="1"/>
</dbReference>
<evidence type="ECO:0000259" key="1">
    <source>
        <dbReference type="Pfam" id="PF13539"/>
    </source>
</evidence>
<organism evidence="2">
    <name type="scientific">uncultured Caudovirales phage</name>
    <dbReference type="NCBI Taxonomy" id="2100421"/>
    <lineage>
        <taxon>Viruses</taxon>
        <taxon>Duplodnaviria</taxon>
        <taxon>Heunggongvirae</taxon>
        <taxon>Uroviricota</taxon>
        <taxon>Caudoviricetes</taxon>
        <taxon>Peduoviridae</taxon>
        <taxon>Maltschvirus</taxon>
        <taxon>Maltschvirus maltsch</taxon>
    </lineage>
</organism>